<evidence type="ECO:0000313" key="2">
    <source>
        <dbReference type="EMBL" id="PDZ14845.1"/>
    </source>
</evidence>
<gene>
    <name evidence="2" type="ORF">CON16_23400</name>
</gene>
<dbReference type="AlphaFoldDB" id="A0A2A7D4G5"/>
<comment type="caution">
    <text evidence="2">The sequence shown here is derived from an EMBL/GenBank/DDBJ whole genome shotgun (WGS) entry which is preliminary data.</text>
</comment>
<dbReference type="EMBL" id="NVLX01000025">
    <property type="protein sequence ID" value="PDZ14845.1"/>
    <property type="molecule type" value="Genomic_DNA"/>
</dbReference>
<keyword evidence="1" id="KW-0472">Membrane</keyword>
<sequence length="224" mass="25462">MLLDLWEYILKNGTMWGLIGALITLGINILITRKTKKENARVFLDTHAIERNVKNKLDNEGYENRAQLLLTDKYNELMGLLEDAHEDNLKEARIPYLVIENLSSNPCFGMKVNFNLKANSGKEEVEDFDIYTMKANGIVIIPLIHNGGYETNILEITYSTLESETMKYKAITTYKGKKEGTEKDDVEIKQTVYRKGLFGIYREIFSTTGSGMATTSKIKKVAES</sequence>
<evidence type="ECO:0000313" key="3">
    <source>
        <dbReference type="Proteomes" id="UP000220192"/>
    </source>
</evidence>
<accession>A0A2A7D4G5</accession>
<name>A0A2A7D4G5_BACAN</name>
<dbReference type="RefSeq" id="WP_097841691.1">
    <property type="nucleotide sequence ID" value="NZ_NVLX01000025.1"/>
</dbReference>
<reference evidence="2 3" key="1">
    <citation type="submission" date="2017-09" db="EMBL/GenBank/DDBJ databases">
        <title>Large-scale bioinformatics analysis of Bacillus genomes uncovers conserved roles of natural products in bacterial physiology.</title>
        <authorList>
            <consortium name="Agbiome Team Llc"/>
            <person name="Bleich R.M."/>
            <person name="Grubbs K.J."/>
            <person name="Santa Maria K.C."/>
            <person name="Allen S.E."/>
            <person name="Farag S."/>
            <person name="Shank E.A."/>
            <person name="Bowers A."/>
        </authorList>
    </citation>
    <scope>NUCLEOTIDE SEQUENCE [LARGE SCALE GENOMIC DNA]</scope>
    <source>
        <strain evidence="2 3">AFS095574</strain>
    </source>
</reference>
<proteinExistence type="predicted"/>
<keyword evidence="1" id="KW-1133">Transmembrane helix</keyword>
<evidence type="ECO:0000256" key="1">
    <source>
        <dbReference type="SAM" id="Phobius"/>
    </source>
</evidence>
<keyword evidence="1" id="KW-0812">Transmembrane</keyword>
<organism evidence="2 3">
    <name type="scientific">Bacillus anthracis</name>
    <name type="common">anthrax bacterium</name>
    <dbReference type="NCBI Taxonomy" id="1392"/>
    <lineage>
        <taxon>Bacteria</taxon>
        <taxon>Bacillati</taxon>
        <taxon>Bacillota</taxon>
        <taxon>Bacilli</taxon>
        <taxon>Bacillales</taxon>
        <taxon>Bacillaceae</taxon>
        <taxon>Bacillus</taxon>
        <taxon>Bacillus cereus group</taxon>
    </lineage>
</organism>
<dbReference type="Proteomes" id="UP000220192">
    <property type="component" value="Unassembled WGS sequence"/>
</dbReference>
<feature type="transmembrane region" description="Helical" evidence="1">
    <location>
        <begin position="13"/>
        <end position="31"/>
    </location>
</feature>
<protein>
    <submittedName>
        <fullName evidence="2">Uncharacterized protein</fullName>
    </submittedName>
</protein>